<dbReference type="EMBL" id="PDSK01000081">
    <property type="protein sequence ID" value="PIE34628.1"/>
    <property type="molecule type" value="Genomic_DNA"/>
</dbReference>
<evidence type="ECO:0000256" key="6">
    <source>
        <dbReference type="PROSITE-ProRule" id="PRU00169"/>
    </source>
</evidence>
<proteinExistence type="predicted"/>
<reference evidence="8 9" key="1">
    <citation type="submission" date="2017-10" db="EMBL/GenBank/DDBJ databases">
        <title>Novel microbial diversity and functional potential in the marine mammal oral microbiome.</title>
        <authorList>
            <person name="Dudek N.K."/>
            <person name="Sun C.L."/>
            <person name="Burstein D."/>
            <person name="Kantor R.S."/>
            <person name="Aliaga Goltsman D.S."/>
            <person name="Bik E.M."/>
            <person name="Thomas B.C."/>
            <person name="Banfield J.F."/>
            <person name="Relman D.A."/>
        </authorList>
    </citation>
    <scope>NUCLEOTIDE SEQUENCE [LARGE SCALE GENOMIC DNA]</scope>
    <source>
        <strain evidence="8">DOLJORAL78_47_16</strain>
    </source>
</reference>
<dbReference type="PROSITE" id="PS50110">
    <property type="entry name" value="RESPONSE_REGULATORY"/>
    <property type="match status" value="1"/>
</dbReference>
<dbReference type="GO" id="GO:0006355">
    <property type="term" value="P:regulation of DNA-templated transcription"/>
    <property type="evidence" value="ECO:0007669"/>
    <property type="project" value="TreeGrafter"/>
</dbReference>
<dbReference type="Proteomes" id="UP000230821">
    <property type="component" value="Unassembled WGS sequence"/>
</dbReference>
<dbReference type="AlphaFoldDB" id="A0A2G6KG30"/>
<protein>
    <recommendedName>
        <fullName evidence="7">Response regulatory domain-containing protein</fullName>
    </recommendedName>
</protein>
<evidence type="ECO:0000313" key="8">
    <source>
        <dbReference type="EMBL" id="PIE34628.1"/>
    </source>
</evidence>
<dbReference type="InterPro" id="IPR001789">
    <property type="entry name" value="Sig_transdc_resp-reg_receiver"/>
</dbReference>
<feature type="modified residue" description="4-aspartylphosphate" evidence="6">
    <location>
        <position position="54"/>
    </location>
</feature>
<evidence type="ECO:0000256" key="2">
    <source>
        <dbReference type="ARBA" id="ARBA00023012"/>
    </source>
</evidence>
<dbReference type="GO" id="GO:0005829">
    <property type="term" value="C:cytosol"/>
    <property type="evidence" value="ECO:0007669"/>
    <property type="project" value="TreeGrafter"/>
</dbReference>
<dbReference type="InterPro" id="IPR025497">
    <property type="entry name" value="PatA-like_N"/>
</dbReference>
<dbReference type="SUPFAM" id="SSF52172">
    <property type="entry name" value="CheY-like"/>
    <property type="match status" value="1"/>
</dbReference>
<evidence type="ECO:0000256" key="5">
    <source>
        <dbReference type="ARBA" id="ARBA00023163"/>
    </source>
</evidence>
<comment type="caution">
    <text evidence="8">The sequence shown here is derived from an EMBL/GenBank/DDBJ whole genome shotgun (WGS) entry which is preliminary data.</text>
</comment>
<dbReference type="Gene3D" id="3.40.50.2300">
    <property type="match status" value="1"/>
</dbReference>
<keyword evidence="4" id="KW-0238">DNA-binding</keyword>
<dbReference type="GO" id="GO:0000156">
    <property type="term" value="F:phosphorelay response regulator activity"/>
    <property type="evidence" value="ECO:0007669"/>
    <property type="project" value="TreeGrafter"/>
</dbReference>
<dbReference type="InterPro" id="IPR039420">
    <property type="entry name" value="WalR-like"/>
</dbReference>
<evidence type="ECO:0000256" key="3">
    <source>
        <dbReference type="ARBA" id="ARBA00023015"/>
    </source>
</evidence>
<name>A0A2G6KG30_9BACT</name>
<keyword evidence="1 6" id="KW-0597">Phosphoprotein</keyword>
<dbReference type="PANTHER" id="PTHR48111">
    <property type="entry name" value="REGULATOR OF RPOS"/>
    <property type="match status" value="1"/>
</dbReference>
<keyword evidence="3" id="KW-0805">Transcription regulation</keyword>
<keyword evidence="2" id="KW-0902">Two-component regulatory system</keyword>
<dbReference type="SMART" id="SM00448">
    <property type="entry name" value="REC"/>
    <property type="match status" value="1"/>
</dbReference>
<evidence type="ECO:0000313" key="9">
    <source>
        <dbReference type="Proteomes" id="UP000230821"/>
    </source>
</evidence>
<accession>A0A2G6KG30</accession>
<evidence type="ECO:0000256" key="4">
    <source>
        <dbReference type="ARBA" id="ARBA00023125"/>
    </source>
</evidence>
<dbReference type="InterPro" id="IPR011006">
    <property type="entry name" value="CheY-like_superfamily"/>
</dbReference>
<evidence type="ECO:0000256" key="1">
    <source>
        <dbReference type="ARBA" id="ARBA00022553"/>
    </source>
</evidence>
<sequence length="333" mass="37072">MKPQRILIADDDDKVLALLKTSLQKSGYETSLALNGAEALDLARKEQPDLILADVTMPEMDGFELCKIIRDDPAIGHIPFIFLTAKGELNDKVTGLSLGADDYISKPFHITEVTARIKAILQRVAIWAQQPSGSDESGLKGNLAQMQMAEVIQTLSMNQKTGGLKIVSESKKIGKIFFNNGDIVQASLGTIHGEEALFRLLVWEEGYFELDSSDQPDQPPIQTSTTSLLMQGFDQRDKFLKYKKAMPSFFDVLKVIETEQVKYAKPIAQKILTLIDGQRTIQDVIEKSSISYLLTVKLVYVMLKKGLIEAKARNLLLESGDEDFGQLAQELYK</sequence>
<dbReference type="GO" id="GO:0032993">
    <property type="term" value="C:protein-DNA complex"/>
    <property type="evidence" value="ECO:0007669"/>
    <property type="project" value="TreeGrafter"/>
</dbReference>
<gene>
    <name evidence="8" type="ORF">CSA56_07225</name>
</gene>
<dbReference type="Pfam" id="PF14332">
    <property type="entry name" value="DUF4388"/>
    <property type="match status" value="1"/>
</dbReference>
<evidence type="ECO:0000259" key="7">
    <source>
        <dbReference type="PROSITE" id="PS50110"/>
    </source>
</evidence>
<organism evidence="8 9">
    <name type="scientific">candidate division KSB3 bacterium</name>
    <dbReference type="NCBI Taxonomy" id="2044937"/>
    <lineage>
        <taxon>Bacteria</taxon>
        <taxon>candidate division KSB3</taxon>
    </lineage>
</organism>
<keyword evidence="5" id="KW-0804">Transcription</keyword>
<dbReference type="PANTHER" id="PTHR48111:SF1">
    <property type="entry name" value="TWO-COMPONENT RESPONSE REGULATOR ORR33"/>
    <property type="match status" value="1"/>
</dbReference>
<feature type="domain" description="Response regulatory" evidence="7">
    <location>
        <begin position="5"/>
        <end position="121"/>
    </location>
</feature>
<dbReference type="GO" id="GO:0000976">
    <property type="term" value="F:transcription cis-regulatory region binding"/>
    <property type="evidence" value="ECO:0007669"/>
    <property type="project" value="TreeGrafter"/>
</dbReference>
<dbReference type="Pfam" id="PF00072">
    <property type="entry name" value="Response_reg"/>
    <property type="match status" value="1"/>
</dbReference>